<evidence type="ECO:0000256" key="5">
    <source>
        <dbReference type="ARBA" id="ARBA00022692"/>
    </source>
</evidence>
<dbReference type="PANTHER" id="PTHR11214:SF376">
    <property type="entry name" value="HEXOSYLTRANSFERASE"/>
    <property type="match status" value="1"/>
</dbReference>
<dbReference type="OMA" id="TINSEMY"/>
<evidence type="ECO:0000313" key="12">
    <source>
        <dbReference type="Proteomes" id="UP000887567"/>
    </source>
</evidence>
<dbReference type="EC" id="2.4.1.-" evidence="10"/>
<dbReference type="GO" id="GO:0006493">
    <property type="term" value="P:protein O-linked glycosylation"/>
    <property type="evidence" value="ECO:0007669"/>
    <property type="project" value="TreeGrafter"/>
</dbReference>
<evidence type="ECO:0000256" key="3">
    <source>
        <dbReference type="ARBA" id="ARBA00022676"/>
    </source>
</evidence>
<evidence type="ECO:0000256" key="8">
    <source>
        <dbReference type="ARBA" id="ARBA00023034"/>
    </source>
</evidence>
<evidence type="ECO:0000256" key="1">
    <source>
        <dbReference type="ARBA" id="ARBA00004323"/>
    </source>
</evidence>
<evidence type="ECO:0000313" key="11">
    <source>
        <dbReference type="EnsemblMetazoa" id="XP_020896865.1"/>
    </source>
</evidence>
<keyword evidence="5" id="KW-0812">Transmembrane</keyword>
<dbReference type="Proteomes" id="UP000887567">
    <property type="component" value="Unplaced"/>
</dbReference>
<keyword evidence="4" id="KW-0808">Transferase</keyword>
<reference evidence="11" key="1">
    <citation type="submission" date="2022-11" db="UniProtKB">
        <authorList>
            <consortium name="EnsemblMetazoa"/>
        </authorList>
    </citation>
    <scope>IDENTIFICATION</scope>
</reference>
<keyword evidence="12" id="KW-1185">Reference proteome</keyword>
<dbReference type="PANTHER" id="PTHR11214">
    <property type="entry name" value="BETA-1,3-N-ACETYLGLUCOSAMINYLTRANSFERASE"/>
    <property type="match status" value="1"/>
</dbReference>
<proteinExistence type="inferred from homology"/>
<keyword evidence="3 10" id="KW-0328">Glycosyltransferase</keyword>
<evidence type="ECO:0000256" key="10">
    <source>
        <dbReference type="RuleBase" id="RU363063"/>
    </source>
</evidence>
<dbReference type="KEGG" id="epa:110235721"/>
<dbReference type="GO" id="GO:0000139">
    <property type="term" value="C:Golgi membrane"/>
    <property type="evidence" value="ECO:0007669"/>
    <property type="project" value="UniProtKB-SubCell"/>
</dbReference>
<dbReference type="Pfam" id="PF01762">
    <property type="entry name" value="Galactosyl_T"/>
    <property type="match status" value="1"/>
</dbReference>
<dbReference type="OrthoDB" id="5964716at2759"/>
<evidence type="ECO:0000256" key="4">
    <source>
        <dbReference type="ARBA" id="ARBA00022679"/>
    </source>
</evidence>
<name>A0A913X074_EXADI</name>
<dbReference type="Gene3D" id="3.90.550.50">
    <property type="match status" value="1"/>
</dbReference>
<comment type="similarity">
    <text evidence="2 10">Belongs to the glycosyltransferase 31 family.</text>
</comment>
<evidence type="ECO:0000256" key="6">
    <source>
        <dbReference type="ARBA" id="ARBA00022968"/>
    </source>
</evidence>
<dbReference type="AlphaFoldDB" id="A0A913X074"/>
<organism evidence="11 12">
    <name type="scientific">Exaiptasia diaphana</name>
    <name type="common">Tropical sea anemone</name>
    <name type="synonym">Aiptasia pulchella</name>
    <dbReference type="NCBI Taxonomy" id="2652724"/>
    <lineage>
        <taxon>Eukaryota</taxon>
        <taxon>Metazoa</taxon>
        <taxon>Cnidaria</taxon>
        <taxon>Anthozoa</taxon>
        <taxon>Hexacorallia</taxon>
        <taxon>Actiniaria</taxon>
        <taxon>Aiptasiidae</taxon>
        <taxon>Exaiptasia</taxon>
    </lineage>
</organism>
<dbReference type="GeneID" id="110235721"/>
<sequence length="331" mass="38494">MEKKQVVILAIVAFNVGRFWTWIINSPLKPQNIVHEAKQNRPIQPAARVYTGEFNLTLPFVEPKLSSEESSLYLAVVVNTGANEEKHRTLRQTIRKTWGNTSESLGNVKNLKWKLFFALGIATNQSYYAASLQEARDHNDVIIGNFSDTYRNVVMKTFMGLLWSATKLSCKFVLKTDDDVYVRVPQLMTWLENTGSPRSFYGGVIGIFDVIPRNPKSQWYIPYELHDKEKWPPWLQGAYTVFSSDTLPRYLIYTYRRKPFHTDDAYLGVASEDLQIKAVQIPGFVIEHYDFDRVRSNKELNETLTIGHRVKPDFMIKYHKYYQSICLHRHD</sequence>
<dbReference type="RefSeq" id="XP_020896865.1">
    <property type="nucleotide sequence ID" value="XM_021041206.2"/>
</dbReference>
<keyword evidence="6" id="KW-0735">Signal-anchor</keyword>
<keyword evidence="7" id="KW-1133">Transmembrane helix</keyword>
<keyword evidence="9" id="KW-0472">Membrane</keyword>
<comment type="subcellular location">
    <subcellularLocation>
        <location evidence="1 10">Golgi apparatus membrane</location>
        <topology evidence="1 10">Single-pass type II membrane protein</topology>
    </subcellularLocation>
</comment>
<protein>
    <recommendedName>
        <fullName evidence="10">Hexosyltransferase</fullName>
        <ecNumber evidence="10">2.4.1.-</ecNumber>
    </recommendedName>
</protein>
<evidence type="ECO:0000256" key="2">
    <source>
        <dbReference type="ARBA" id="ARBA00008661"/>
    </source>
</evidence>
<accession>A0A913X074</accession>
<dbReference type="InterPro" id="IPR002659">
    <property type="entry name" value="Glyco_trans_31"/>
</dbReference>
<evidence type="ECO:0000256" key="9">
    <source>
        <dbReference type="ARBA" id="ARBA00023136"/>
    </source>
</evidence>
<keyword evidence="8 10" id="KW-0333">Golgi apparatus</keyword>
<dbReference type="GO" id="GO:0016758">
    <property type="term" value="F:hexosyltransferase activity"/>
    <property type="evidence" value="ECO:0007669"/>
    <property type="project" value="InterPro"/>
</dbReference>
<dbReference type="EnsemblMetazoa" id="XM_021041206.2">
    <property type="protein sequence ID" value="XP_020896865.1"/>
    <property type="gene ID" value="LOC110235721"/>
</dbReference>
<evidence type="ECO:0000256" key="7">
    <source>
        <dbReference type="ARBA" id="ARBA00022989"/>
    </source>
</evidence>